<dbReference type="Proteomes" id="UP000178953">
    <property type="component" value="Unassembled WGS sequence"/>
</dbReference>
<dbReference type="RefSeq" id="WP_070353925.1">
    <property type="nucleotide sequence ID" value="NZ_CP043474.1"/>
</dbReference>
<reference evidence="4 5" key="1">
    <citation type="submission" date="2016-09" db="EMBL/GenBank/DDBJ databases">
        <title>genome sequence of Mycobacterium sp. 739 SCH.</title>
        <authorList>
            <person name="Greninger A.L."/>
            <person name="Qin X."/>
            <person name="Jerome K."/>
            <person name="Vora S."/>
            <person name="Quinn K."/>
        </authorList>
    </citation>
    <scope>NUCLEOTIDE SEQUENCE [LARGE SCALE GENOMIC DNA]</scope>
    <source>
        <strain evidence="4 5">SCH</strain>
    </source>
</reference>
<dbReference type="PANTHER" id="PTHR43667">
    <property type="entry name" value="CYCLOPROPANE-FATTY-ACYL-PHOSPHOLIPID SYNTHASE"/>
    <property type="match status" value="1"/>
</dbReference>
<dbReference type="InterPro" id="IPR018773">
    <property type="entry name" value="MeTrfase_reg_dom_prd"/>
</dbReference>
<proteinExistence type="predicted"/>
<dbReference type="Pfam" id="PF13649">
    <property type="entry name" value="Methyltransf_25"/>
    <property type="match status" value="1"/>
</dbReference>
<evidence type="ECO:0000259" key="3">
    <source>
        <dbReference type="Pfam" id="PF21782"/>
    </source>
</evidence>
<dbReference type="Pfam" id="PF21782">
    <property type="entry name" value="WHD_PKMT"/>
    <property type="match status" value="1"/>
</dbReference>
<gene>
    <name evidence="4" type="ORF">BEL07_15090</name>
</gene>
<dbReference type="InterPro" id="IPR029063">
    <property type="entry name" value="SAM-dependent_MTases_sf"/>
</dbReference>
<feature type="domain" description="Methyltransferase regulatory" evidence="1">
    <location>
        <begin position="221"/>
        <end position="304"/>
    </location>
</feature>
<dbReference type="InterPro" id="IPR041698">
    <property type="entry name" value="Methyltransf_25"/>
</dbReference>
<dbReference type="InterPro" id="IPR050723">
    <property type="entry name" value="CFA/CMAS"/>
</dbReference>
<evidence type="ECO:0000259" key="1">
    <source>
        <dbReference type="Pfam" id="PF10119"/>
    </source>
</evidence>
<feature type="domain" description="PKMT C-terminal winged helix" evidence="3">
    <location>
        <begin position="436"/>
        <end position="492"/>
    </location>
</feature>
<dbReference type="CDD" id="cd02440">
    <property type="entry name" value="AdoMet_MTases"/>
    <property type="match status" value="1"/>
</dbReference>
<dbReference type="PANTHER" id="PTHR43667:SF2">
    <property type="entry name" value="FATTY ACID C-METHYL TRANSFERASE"/>
    <property type="match status" value="1"/>
</dbReference>
<dbReference type="Gene3D" id="3.40.50.150">
    <property type="entry name" value="Vaccinia Virus protein VP39"/>
    <property type="match status" value="1"/>
</dbReference>
<dbReference type="InterPro" id="IPR048976">
    <property type="entry name" value="WHD_PKMT"/>
</dbReference>
<feature type="domain" description="Methyltransferase" evidence="2">
    <location>
        <begin position="51"/>
        <end position="149"/>
    </location>
</feature>
<dbReference type="SUPFAM" id="SSF53335">
    <property type="entry name" value="S-adenosyl-L-methionine-dependent methyltransferases"/>
    <property type="match status" value="1"/>
</dbReference>
<dbReference type="AlphaFoldDB" id="A0A1E8Q4E7"/>
<evidence type="ECO:0000259" key="2">
    <source>
        <dbReference type="Pfam" id="PF13649"/>
    </source>
</evidence>
<sequence length="520" mass="56553">MTQPAEIEGLRADYDTTPYTSDAFPQSAPGRLAAIAHVFGLDTPDLATARVLEIGCASAGNLIPFAAMYPRARVVGVDLSEVQIAHGRARAAALGVENLELIAADLAQLDPESLGRFDVIVAHGVYSWVPEHVRDALLNIFRSALSPDGVAYVSYNTHPGWKSKEVLRDVMLLASGASATPEEKVREARGVVDFLADVAPAGSVLARTLAEFEARDVGFGDAYLLHDELEAFNAPCYFYEMIGRAAAHGLAYLAEAHPESMFPANHGPKVVEYVNAKCGGVQVLVEQYLDFVVNRAFRETLLVHAERAPLIRHAVDRARLRELHVAAWSPPVDGPTVLDHSRQEYEVADGATLFTNDPGLKAVLETLNAHWPWTLSSGELVGEVHDRLTAAGLVPSPTLAAHVDELVGVLVVQGTARYRLTPVRPSTDASTRLPEPVRRAYALSRADAEMSVFNLWHEPLLPSEVDRRLLPLLDGTRDHDALLAELLADHRDDPIPDVTERDLEAAVDGLPARLRELKLA</sequence>
<dbReference type="Pfam" id="PF10119">
    <property type="entry name" value="MethyTransf_Reg"/>
    <property type="match status" value="1"/>
</dbReference>
<comment type="caution">
    <text evidence="4">The sequence shown here is derived from an EMBL/GenBank/DDBJ whole genome shotgun (WGS) entry which is preliminary data.</text>
</comment>
<organism evidence="4 5">
    <name type="scientific">Mycolicibacterium grossiae</name>
    <dbReference type="NCBI Taxonomy" id="1552759"/>
    <lineage>
        <taxon>Bacteria</taxon>
        <taxon>Bacillati</taxon>
        <taxon>Actinomycetota</taxon>
        <taxon>Actinomycetes</taxon>
        <taxon>Mycobacteriales</taxon>
        <taxon>Mycobacteriaceae</taxon>
        <taxon>Mycolicibacterium</taxon>
    </lineage>
</organism>
<name>A0A1E8Q4E7_9MYCO</name>
<evidence type="ECO:0000313" key="5">
    <source>
        <dbReference type="Proteomes" id="UP000178953"/>
    </source>
</evidence>
<accession>A0A1E8Q4E7</accession>
<evidence type="ECO:0008006" key="6">
    <source>
        <dbReference type="Google" id="ProtNLM"/>
    </source>
</evidence>
<keyword evidence="5" id="KW-1185">Reference proteome</keyword>
<evidence type="ECO:0000313" key="4">
    <source>
        <dbReference type="EMBL" id="OFJ52929.1"/>
    </source>
</evidence>
<dbReference type="OrthoDB" id="5298787at2"/>
<protein>
    <recommendedName>
        <fullName evidence="6">Methyltransferase domain-containing protein</fullName>
    </recommendedName>
</protein>
<dbReference type="EMBL" id="MCHX01000032">
    <property type="protein sequence ID" value="OFJ52929.1"/>
    <property type="molecule type" value="Genomic_DNA"/>
</dbReference>